<keyword evidence="4" id="KW-1185">Reference proteome</keyword>
<evidence type="ECO:0000313" key="3">
    <source>
        <dbReference type="EMBL" id="WUV42903.1"/>
    </source>
</evidence>
<reference evidence="3" key="1">
    <citation type="submission" date="2022-10" db="EMBL/GenBank/DDBJ databases">
        <title>The complete genomes of actinobacterial strains from the NBC collection.</title>
        <authorList>
            <person name="Joergensen T.S."/>
            <person name="Alvarez Arevalo M."/>
            <person name="Sterndorff E.B."/>
            <person name="Faurdal D."/>
            <person name="Vuksanovic O."/>
            <person name="Mourched A.-S."/>
            <person name="Charusanti P."/>
            <person name="Shaw S."/>
            <person name="Blin K."/>
            <person name="Weber T."/>
        </authorList>
    </citation>
    <scope>NUCLEOTIDE SEQUENCE</scope>
    <source>
        <strain evidence="3">NBC_01482</strain>
    </source>
</reference>
<feature type="chain" id="PRO_5047392776" evidence="1">
    <location>
        <begin position="20"/>
        <end position="219"/>
    </location>
</feature>
<accession>A0ABZ1YIP6</accession>
<dbReference type="EMBL" id="CP109441">
    <property type="protein sequence ID" value="WUV42903.1"/>
    <property type="molecule type" value="Genomic_DNA"/>
</dbReference>
<sequence length="219" mass="23174">MSKRITLLIVLLVGVAACTSTPRSDLPLPYHGDADQVVTVVAENAADTTATLTAWQRISGGWRAAIGPLRAYVGRDGIGRASEDSAHTPAGVWTLSEAFGIAPNDGSRLPYRQVGAQDWWVSDTASPSYNHYVQCATGTCEFDEHASENLGQAGSAYEHAVVIDYNRQPVVAGAGSAFFLHVETGRPTAGCVSIPAADLEAVMRWLDPSAHPVINIGSK</sequence>
<feature type="domain" description="L,D-TPase catalytic" evidence="2">
    <location>
        <begin position="61"/>
        <end position="213"/>
    </location>
</feature>
<evidence type="ECO:0000259" key="2">
    <source>
        <dbReference type="Pfam" id="PF03734"/>
    </source>
</evidence>
<proteinExistence type="predicted"/>
<protein>
    <submittedName>
        <fullName evidence="3">L,D-transpeptidase family protein</fullName>
    </submittedName>
</protein>
<dbReference type="RefSeq" id="WP_329405506.1">
    <property type="nucleotide sequence ID" value="NZ_CP109441.1"/>
</dbReference>
<dbReference type="InterPro" id="IPR005490">
    <property type="entry name" value="LD_TPept_cat_dom"/>
</dbReference>
<evidence type="ECO:0000313" key="4">
    <source>
        <dbReference type="Proteomes" id="UP001432062"/>
    </source>
</evidence>
<keyword evidence="1" id="KW-0732">Signal</keyword>
<dbReference type="Proteomes" id="UP001432062">
    <property type="component" value="Chromosome"/>
</dbReference>
<name>A0ABZ1YIP6_9NOCA</name>
<organism evidence="3 4">
    <name type="scientific">Nocardia vinacea</name>
    <dbReference type="NCBI Taxonomy" id="96468"/>
    <lineage>
        <taxon>Bacteria</taxon>
        <taxon>Bacillati</taxon>
        <taxon>Actinomycetota</taxon>
        <taxon>Actinomycetes</taxon>
        <taxon>Mycobacteriales</taxon>
        <taxon>Nocardiaceae</taxon>
        <taxon>Nocardia</taxon>
    </lineage>
</organism>
<evidence type="ECO:0000256" key="1">
    <source>
        <dbReference type="SAM" id="SignalP"/>
    </source>
</evidence>
<feature type="signal peptide" evidence="1">
    <location>
        <begin position="1"/>
        <end position="19"/>
    </location>
</feature>
<dbReference type="Pfam" id="PF03734">
    <property type="entry name" value="YkuD"/>
    <property type="match status" value="1"/>
</dbReference>
<gene>
    <name evidence="3" type="ORF">OG563_27065</name>
</gene>
<dbReference type="PROSITE" id="PS51257">
    <property type="entry name" value="PROKAR_LIPOPROTEIN"/>
    <property type="match status" value="1"/>
</dbReference>
<dbReference type="PANTHER" id="PTHR38589:SF1">
    <property type="entry name" value="BLR0621 PROTEIN"/>
    <property type="match status" value="1"/>
</dbReference>
<dbReference type="PANTHER" id="PTHR38589">
    <property type="entry name" value="BLR0621 PROTEIN"/>
    <property type="match status" value="1"/>
</dbReference>